<dbReference type="PROSITE" id="PS00018">
    <property type="entry name" value="EF_HAND_1"/>
    <property type="match status" value="1"/>
</dbReference>
<dbReference type="InterPro" id="IPR011992">
    <property type="entry name" value="EF-hand-dom_pair"/>
</dbReference>
<feature type="compositionally biased region" description="Basic and acidic residues" evidence="2">
    <location>
        <begin position="14"/>
        <end position="25"/>
    </location>
</feature>
<dbReference type="Proteomes" id="UP001386955">
    <property type="component" value="Unassembled WGS sequence"/>
</dbReference>
<feature type="domain" description="EF-hand" evidence="3">
    <location>
        <begin position="81"/>
        <end position="103"/>
    </location>
</feature>
<dbReference type="AlphaFoldDB" id="A0AAN9WZ66"/>
<comment type="caution">
    <text evidence="4">The sequence shown here is derived from an EMBL/GenBank/DDBJ whole genome shotgun (WGS) entry which is preliminary data.</text>
</comment>
<dbReference type="InterPro" id="IPR002048">
    <property type="entry name" value="EF_hand_dom"/>
</dbReference>
<dbReference type="InterPro" id="IPR018247">
    <property type="entry name" value="EF_Hand_1_Ca_BS"/>
</dbReference>
<dbReference type="Gene3D" id="1.10.238.10">
    <property type="entry name" value="EF-hand"/>
    <property type="match status" value="1"/>
</dbReference>
<accession>A0AAN9WZ66</accession>
<sequence>MPLRLPFSAPKKNSHPDRMRRPNDKHKSYDAVAVLKIMKTLREADKDKDGCYDKEELKSALDQLGAYFPGWRANRCLLNADADNDGVISGDEIQALLEYLASRGYGNKHHY</sequence>
<organism evidence="4 5">
    <name type="scientific">Psophocarpus tetragonolobus</name>
    <name type="common">Winged bean</name>
    <name type="synonym">Dolichos tetragonolobus</name>
    <dbReference type="NCBI Taxonomy" id="3891"/>
    <lineage>
        <taxon>Eukaryota</taxon>
        <taxon>Viridiplantae</taxon>
        <taxon>Streptophyta</taxon>
        <taxon>Embryophyta</taxon>
        <taxon>Tracheophyta</taxon>
        <taxon>Spermatophyta</taxon>
        <taxon>Magnoliopsida</taxon>
        <taxon>eudicotyledons</taxon>
        <taxon>Gunneridae</taxon>
        <taxon>Pentapetalae</taxon>
        <taxon>rosids</taxon>
        <taxon>fabids</taxon>
        <taxon>Fabales</taxon>
        <taxon>Fabaceae</taxon>
        <taxon>Papilionoideae</taxon>
        <taxon>50 kb inversion clade</taxon>
        <taxon>NPAAA clade</taxon>
        <taxon>indigoferoid/millettioid clade</taxon>
        <taxon>Phaseoleae</taxon>
        <taxon>Psophocarpus</taxon>
    </lineage>
</organism>
<keyword evidence="1" id="KW-0106">Calcium</keyword>
<dbReference type="CDD" id="cd00051">
    <property type="entry name" value="EFh"/>
    <property type="match status" value="1"/>
</dbReference>
<gene>
    <name evidence="4" type="ORF">VNO78_28798</name>
</gene>
<evidence type="ECO:0000313" key="4">
    <source>
        <dbReference type="EMBL" id="KAK7383127.1"/>
    </source>
</evidence>
<dbReference type="Pfam" id="PF13202">
    <property type="entry name" value="EF-hand_5"/>
    <property type="match status" value="2"/>
</dbReference>
<dbReference type="SUPFAM" id="SSF47473">
    <property type="entry name" value="EF-hand"/>
    <property type="match status" value="1"/>
</dbReference>
<dbReference type="PROSITE" id="PS50222">
    <property type="entry name" value="EF_HAND_2"/>
    <property type="match status" value="2"/>
</dbReference>
<evidence type="ECO:0000256" key="2">
    <source>
        <dbReference type="SAM" id="MobiDB-lite"/>
    </source>
</evidence>
<evidence type="ECO:0000256" key="1">
    <source>
        <dbReference type="ARBA" id="ARBA00022837"/>
    </source>
</evidence>
<dbReference type="SMART" id="SM00054">
    <property type="entry name" value="EFh"/>
    <property type="match status" value="2"/>
</dbReference>
<keyword evidence="5" id="KW-1185">Reference proteome</keyword>
<protein>
    <recommendedName>
        <fullName evidence="3">EF-hand domain-containing protein</fullName>
    </recommendedName>
</protein>
<evidence type="ECO:0000313" key="5">
    <source>
        <dbReference type="Proteomes" id="UP001386955"/>
    </source>
</evidence>
<feature type="domain" description="EF-hand" evidence="3">
    <location>
        <begin position="32"/>
        <end position="67"/>
    </location>
</feature>
<dbReference type="EMBL" id="JAYMYS010000008">
    <property type="protein sequence ID" value="KAK7383127.1"/>
    <property type="molecule type" value="Genomic_DNA"/>
</dbReference>
<reference evidence="4 5" key="1">
    <citation type="submission" date="2024-01" db="EMBL/GenBank/DDBJ databases">
        <title>The genomes of 5 underutilized Papilionoideae crops provide insights into root nodulation and disease resistanc.</title>
        <authorList>
            <person name="Jiang F."/>
        </authorList>
    </citation>
    <scope>NUCLEOTIDE SEQUENCE [LARGE SCALE GENOMIC DNA]</scope>
    <source>
        <strain evidence="4">DUOXIRENSHENG_FW03</strain>
        <tissue evidence="4">Leaves</tissue>
    </source>
</reference>
<name>A0AAN9WZ66_PSOTE</name>
<dbReference type="GO" id="GO:0005509">
    <property type="term" value="F:calcium ion binding"/>
    <property type="evidence" value="ECO:0007669"/>
    <property type="project" value="InterPro"/>
</dbReference>
<feature type="region of interest" description="Disordered" evidence="2">
    <location>
        <begin position="1"/>
        <end position="25"/>
    </location>
</feature>
<proteinExistence type="predicted"/>
<evidence type="ECO:0000259" key="3">
    <source>
        <dbReference type="PROSITE" id="PS50222"/>
    </source>
</evidence>